<evidence type="ECO:0000256" key="2">
    <source>
        <dbReference type="ARBA" id="ARBA00023015"/>
    </source>
</evidence>
<accession>A0AAD8MEZ9</accession>
<keyword evidence="4" id="KW-0238">DNA-binding</keyword>
<keyword evidence="2" id="KW-0805">Transcription regulation</keyword>
<dbReference type="Pfam" id="PF02042">
    <property type="entry name" value="RWP-RK"/>
    <property type="match status" value="1"/>
</dbReference>
<evidence type="ECO:0000256" key="8">
    <source>
        <dbReference type="SAM" id="MobiDB-lite"/>
    </source>
</evidence>
<organism evidence="10 11">
    <name type="scientific">Heracleum sosnowskyi</name>
    <dbReference type="NCBI Taxonomy" id="360622"/>
    <lineage>
        <taxon>Eukaryota</taxon>
        <taxon>Viridiplantae</taxon>
        <taxon>Streptophyta</taxon>
        <taxon>Embryophyta</taxon>
        <taxon>Tracheophyta</taxon>
        <taxon>Spermatophyta</taxon>
        <taxon>Magnoliopsida</taxon>
        <taxon>eudicotyledons</taxon>
        <taxon>Gunneridae</taxon>
        <taxon>Pentapetalae</taxon>
        <taxon>asterids</taxon>
        <taxon>campanulids</taxon>
        <taxon>Apiales</taxon>
        <taxon>Apiaceae</taxon>
        <taxon>Apioideae</taxon>
        <taxon>apioid superclade</taxon>
        <taxon>Tordylieae</taxon>
        <taxon>Tordyliinae</taxon>
        <taxon>Heracleum</taxon>
    </lineage>
</organism>
<comment type="caution">
    <text evidence="10">The sequence shown here is derived from an EMBL/GenBank/DDBJ whole genome shotgun (WGS) entry which is preliminary data.</text>
</comment>
<dbReference type="GO" id="GO:0003700">
    <property type="term" value="F:DNA-binding transcription factor activity"/>
    <property type="evidence" value="ECO:0007669"/>
    <property type="project" value="InterPro"/>
</dbReference>
<gene>
    <name evidence="10" type="ORF">POM88_029573</name>
</gene>
<dbReference type="PANTHER" id="PTHR46373">
    <property type="entry name" value="PROTEIN RKD4"/>
    <property type="match status" value="1"/>
</dbReference>
<dbReference type="InterPro" id="IPR044607">
    <property type="entry name" value="RKD-like"/>
</dbReference>
<evidence type="ECO:0000256" key="4">
    <source>
        <dbReference type="ARBA" id="ARBA00023125"/>
    </source>
</evidence>
<feature type="domain" description="RWP-RK" evidence="9">
    <location>
        <begin position="141"/>
        <end position="224"/>
    </location>
</feature>
<feature type="region of interest" description="Disordered" evidence="8">
    <location>
        <begin position="286"/>
        <end position="306"/>
    </location>
</feature>
<protein>
    <submittedName>
        <fullName evidence="10">RWP-RK domain-containing protein</fullName>
    </submittedName>
</protein>
<evidence type="ECO:0000313" key="10">
    <source>
        <dbReference type="EMBL" id="KAK1373380.1"/>
    </source>
</evidence>
<evidence type="ECO:0000256" key="3">
    <source>
        <dbReference type="ARBA" id="ARBA00023054"/>
    </source>
</evidence>
<evidence type="ECO:0000256" key="5">
    <source>
        <dbReference type="ARBA" id="ARBA00023163"/>
    </source>
</evidence>
<dbReference type="EMBL" id="JAUIZM010000007">
    <property type="protein sequence ID" value="KAK1373380.1"/>
    <property type="molecule type" value="Genomic_DNA"/>
</dbReference>
<proteinExistence type="predicted"/>
<dbReference type="InterPro" id="IPR003035">
    <property type="entry name" value="RWP-RK_dom"/>
</dbReference>
<feature type="coiled-coil region" evidence="7">
    <location>
        <begin position="215"/>
        <end position="242"/>
    </location>
</feature>
<dbReference type="PANTHER" id="PTHR46373:SF20">
    <property type="entry name" value="PROTEIN RKD1"/>
    <property type="match status" value="1"/>
</dbReference>
<dbReference type="AlphaFoldDB" id="A0AAD8MEZ9"/>
<reference evidence="10" key="2">
    <citation type="submission" date="2023-05" db="EMBL/GenBank/DDBJ databases">
        <authorList>
            <person name="Schelkunov M.I."/>
        </authorList>
    </citation>
    <scope>NUCLEOTIDE SEQUENCE</scope>
    <source>
        <strain evidence="10">Hsosn_3</strain>
        <tissue evidence="10">Leaf</tissue>
    </source>
</reference>
<keyword evidence="3 7" id="KW-0175">Coiled coil</keyword>
<evidence type="ECO:0000313" key="11">
    <source>
        <dbReference type="Proteomes" id="UP001237642"/>
    </source>
</evidence>
<keyword evidence="5" id="KW-0804">Transcription</keyword>
<dbReference type="Proteomes" id="UP001237642">
    <property type="component" value="Unassembled WGS sequence"/>
</dbReference>
<sequence>MAGEEENITTGIHHQDMFSFPSEFPPSDFSGFSELECNPYDFSIQETAFDALPLMSIDMNLTNDSLMYSSLDLVENTPLKDDLYYGHGPYGSGFGAWNIDETMNGFHSTQMQVSPLLLCDKDGDVKCGGEEEKDRKIESCRPAVGEKKGYNSSKMLTRKLISKYFYMPITQAAKELNVGLTLLKKRCRDLGIRRWPHRKLMSLQTLIRNLQELGKQQGEAAKEKLKEAIEILEQEKKLIEEAPDLDMDGKTKRLRQACFKANYKRRRTINGGRDKKLMMIMDPDSNSNNNFNYSPADDQSSSSSNGLYITAASTDDHWTCPEDILNEDLEMKSLFYDCFTSSINTIY</sequence>
<keyword evidence="6" id="KW-0539">Nucleus</keyword>
<evidence type="ECO:0000256" key="6">
    <source>
        <dbReference type="ARBA" id="ARBA00023242"/>
    </source>
</evidence>
<evidence type="ECO:0000259" key="9">
    <source>
        <dbReference type="PROSITE" id="PS51519"/>
    </source>
</evidence>
<comment type="function">
    <text evidence="1">Putative transcription factor.</text>
</comment>
<feature type="region of interest" description="Disordered" evidence="8">
    <location>
        <begin position="1"/>
        <end position="20"/>
    </location>
</feature>
<keyword evidence="11" id="KW-1185">Reference proteome</keyword>
<reference evidence="10" key="1">
    <citation type="submission" date="2023-02" db="EMBL/GenBank/DDBJ databases">
        <title>Genome of toxic invasive species Heracleum sosnowskyi carries increased number of genes despite the absence of recent whole-genome duplications.</title>
        <authorList>
            <person name="Schelkunov M."/>
            <person name="Shtratnikova V."/>
            <person name="Makarenko M."/>
            <person name="Klepikova A."/>
            <person name="Omelchenko D."/>
            <person name="Novikova G."/>
            <person name="Obukhova E."/>
            <person name="Bogdanov V."/>
            <person name="Penin A."/>
            <person name="Logacheva M."/>
        </authorList>
    </citation>
    <scope>NUCLEOTIDE SEQUENCE</scope>
    <source>
        <strain evidence="10">Hsosn_3</strain>
        <tissue evidence="10">Leaf</tissue>
    </source>
</reference>
<name>A0AAD8MEZ9_9APIA</name>
<dbReference type="PROSITE" id="PS51519">
    <property type="entry name" value="RWP_RK"/>
    <property type="match status" value="1"/>
</dbReference>
<evidence type="ECO:0000256" key="1">
    <source>
        <dbReference type="ARBA" id="ARBA00004049"/>
    </source>
</evidence>
<evidence type="ECO:0000256" key="7">
    <source>
        <dbReference type="SAM" id="Coils"/>
    </source>
</evidence>
<dbReference type="GO" id="GO:0003677">
    <property type="term" value="F:DNA binding"/>
    <property type="evidence" value="ECO:0007669"/>
    <property type="project" value="UniProtKB-KW"/>
</dbReference>